<evidence type="ECO:0000259" key="5">
    <source>
        <dbReference type="PROSITE" id="PS51194"/>
    </source>
</evidence>
<keyword evidence="2" id="KW-0067">ATP-binding</keyword>
<dbReference type="GO" id="GO:0006289">
    <property type="term" value="P:nucleotide-excision repair"/>
    <property type="evidence" value="ECO:0007669"/>
    <property type="project" value="TreeGrafter"/>
</dbReference>
<dbReference type="Proteomes" id="UP000320184">
    <property type="component" value="Unassembled WGS sequence"/>
</dbReference>
<dbReference type="InterPro" id="IPR055227">
    <property type="entry name" value="HRQ1_WHD"/>
</dbReference>
<comment type="caution">
    <text evidence="6">The sequence shown here is derived from an EMBL/GenBank/DDBJ whole genome shotgun (WGS) entry which is preliminary data.</text>
</comment>
<dbReference type="GO" id="GO:0036297">
    <property type="term" value="P:interstrand cross-link repair"/>
    <property type="evidence" value="ECO:0007669"/>
    <property type="project" value="TreeGrafter"/>
</dbReference>
<dbReference type="GO" id="GO:0043138">
    <property type="term" value="F:3'-5' DNA helicase activity"/>
    <property type="evidence" value="ECO:0007669"/>
    <property type="project" value="TreeGrafter"/>
</dbReference>
<feature type="domain" description="Helicase C-terminal" evidence="5">
    <location>
        <begin position="297"/>
        <end position="469"/>
    </location>
</feature>
<evidence type="ECO:0000313" key="7">
    <source>
        <dbReference type="Proteomes" id="UP000320184"/>
    </source>
</evidence>
<feature type="domain" description="Helicase ATP-binding" evidence="4">
    <location>
        <begin position="83"/>
        <end position="266"/>
    </location>
</feature>
<protein>
    <submittedName>
        <fullName evidence="6">DEAD/DEAH box helicase</fullName>
    </submittedName>
</protein>
<evidence type="ECO:0000256" key="1">
    <source>
        <dbReference type="ARBA" id="ARBA00022741"/>
    </source>
</evidence>
<gene>
    <name evidence="6" type="ORF">E6K73_03775</name>
</gene>
<evidence type="ECO:0000256" key="2">
    <source>
        <dbReference type="ARBA" id="ARBA00022840"/>
    </source>
</evidence>
<feature type="region of interest" description="Disordered" evidence="3">
    <location>
        <begin position="339"/>
        <end position="360"/>
    </location>
</feature>
<dbReference type="GO" id="GO:0005524">
    <property type="term" value="F:ATP binding"/>
    <property type="evidence" value="ECO:0007669"/>
    <property type="project" value="UniProtKB-KW"/>
</dbReference>
<dbReference type="Pfam" id="PF09369">
    <property type="entry name" value="MZB"/>
    <property type="match status" value="1"/>
</dbReference>
<keyword evidence="6" id="KW-0347">Helicase</keyword>
<keyword evidence="1" id="KW-0547">Nucleotide-binding</keyword>
<dbReference type="InterPro" id="IPR014001">
    <property type="entry name" value="Helicase_ATP-bd"/>
</dbReference>
<evidence type="ECO:0000313" key="6">
    <source>
        <dbReference type="EMBL" id="TMQ52121.1"/>
    </source>
</evidence>
<dbReference type="PROSITE" id="PS51192">
    <property type="entry name" value="HELICASE_ATP_BIND_1"/>
    <property type="match status" value="1"/>
</dbReference>
<dbReference type="InterPro" id="IPR001650">
    <property type="entry name" value="Helicase_C-like"/>
</dbReference>
<dbReference type="CDD" id="cd17923">
    <property type="entry name" value="DEXHc_Hrq1-like"/>
    <property type="match status" value="1"/>
</dbReference>
<reference evidence="6 7" key="1">
    <citation type="journal article" date="2019" name="Nat. Microbiol.">
        <title>Mediterranean grassland soil C-N compound turnover is dependent on rainfall and depth, and is mediated by genomically divergent microorganisms.</title>
        <authorList>
            <person name="Diamond S."/>
            <person name="Andeer P.F."/>
            <person name="Li Z."/>
            <person name="Crits-Christoph A."/>
            <person name="Burstein D."/>
            <person name="Anantharaman K."/>
            <person name="Lane K.R."/>
            <person name="Thomas B.C."/>
            <person name="Pan C."/>
            <person name="Northen T.R."/>
            <person name="Banfield J.F."/>
        </authorList>
    </citation>
    <scope>NUCLEOTIDE SEQUENCE [LARGE SCALE GENOMIC DNA]</scope>
    <source>
        <strain evidence="6">WS_3</strain>
    </source>
</reference>
<proteinExistence type="predicted"/>
<dbReference type="AlphaFoldDB" id="A0A538SL89"/>
<dbReference type="Pfam" id="PF00271">
    <property type="entry name" value="Helicase_C"/>
    <property type="match status" value="1"/>
</dbReference>
<dbReference type="Pfam" id="PF22982">
    <property type="entry name" value="WHD_HRQ1"/>
    <property type="match status" value="1"/>
</dbReference>
<dbReference type="InterPro" id="IPR018973">
    <property type="entry name" value="MZB"/>
</dbReference>
<dbReference type="PANTHER" id="PTHR47957:SF3">
    <property type="entry name" value="ATP-DEPENDENT HELICASE HRQ1"/>
    <property type="match status" value="1"/>
</dbReference>
<dbReference type="SMART" id="SM00490">
    <property type="entry name" value="HELICc"/>
    <property type="match status" value="1"/>
</dbReference>
<dbReference type="Gene3D" id="3.40.50.300">
    <property type="entry name" value="P-loop containing nucleotide triphosphate hydrolases"/>
    <property type="match status" value="2"/>
</dbReference>
<dbReference type="InterPro" id="IPR011545">
    <property type="entry name" value="DEAD/DEAH_box_helicase_dom"/>
</dbReference>
<dbReference type="Pfam" id="PF00270">
    <property type="entry name" value="DEAD"/>
    <property type="match status" value="1"/>
</dbReference>
<sequence length="810" mass="89555">MQAKPARFLEWPKVSSESESILASWLSDLARRPENRGALRHWEVLPARPARHGELSYPLPEPLREALEHRGISRLYTHQVQAIEALRGGLDTVVVTGTASGKSLCYHVPVLERLLAEPQATALYLFPTKALAQDQLKGLTRLAAGHPDLLRALSPGVYDGDTQAATRRKVRDSANLILSNPDMLHQGILPAHARWARFLRHLRFVVVDEMHAYRGIFGSQVANVLRRLERIVRHVGGEFRYVLCSATIRNPGELAGALTGRTLRVVDDDGSPRGEKHFVFWNPPFADESRVERRSSNIEGCMLFSGAIEHGAQTLAFTKSRVAAELVYRYARERLERRAADPGPWAPSRESPPGDLEERIKPYRGGYLPEERRKIEKALFSGELRGVVSTNALELGVDIGGLDAVVMIGAPPTLASAWQQAGRAGRKGAPSLAVLVAYNETVDQYLMRHPEYFFGRSPEAAVIDPHNPYILAHQLACAAYELPLGPDDERAFGPQTFAILGALEEAGETRTIDGRAYWARTEFPAAKVNLRTISDDTYTIMDATRGNQVMGTVDAISALELVYPEAIYLHEGETCFVRELDLAQKVAYVEPREVDYYTQPVLETNIRVRGELSRQEWRGEAVLLGEVTYSWQTIAMKKIKFHSLDSIGYHPLDLPRLTLDTAGFWLAPGEAAWRAVARAGLNPVEGLSGVRNLFLTLLAMLSMCDPADLGGMIDSSNLGRPTLFVFDRYPGGLGFAEQGFARLDELARAALDHLEACECEAGCPSCVGLPILRPAQQQDPDLGHPRGIPGKDAARALLAHWLEQPVKDAR</sequence>
<dbReference type="CDD" id="cd18797">
    <property type="entry name" value="SF2_C_Hrq"/>
    <property type="match status" value="1"/>
</dbReference>
<evidence type="ECO:0000256" key="3">
    <source>
        <dbReference type="SAM" id="MobiDB-lite"/>
    </source>
</evidence>
<dbReference type="SUPFAM" id="SSF52540">
    <property type="entry name" value="P-loop containing nucleoside triphosphate hydrolases"/>
    <property type="match status" value="1"/>
</dbReference>
<dbReference type="InterPro" id="IPR027417">
    <property type="entry name" value="P-loop_NTPase"/>
</dbReference>
<organism evidence="6 7">
    <name type="scientific">Eiseniibacteriota bacterium</name>
    <dbReference type="NCBI Taxonomy" id="2212470"/>
    <lineage>
        <taxon>Bacteria</taxon>
        <taxon>Candidatus Eiseniibacteriota</taxon>
    </lineage>
</organism>
<dbReference type="PROSITE" id="PS51194">
    <property type="entry name" value="HELICASE_CTER"/>
    <property type="match status" value="1"/>
</dbReference>
<accession>A0A538SL89</accession>
<dbReference type="SMART" id="SM00487">
    <property type="entry name" value="DEXDc"/>
    <property type="match status" value="1"/>
</dbReference>
<dbReference type="EMBL" id="VBOT01000044">
    <property type="protein sequence ID" value="TMQ52121.1"/>
    <property type="molecule type" value="Genomic_DNA"/>
</dbReference>
<dbReference type="PANTHER" id="PTHR47957">
    <property type="entry name" value="ATP-DEPENDENT HELICASE HRQ1"/>
    <property type="match status" value="1"/>
</dbReference>
<name>A0A538SL89_UNCEI</name>
<evidence type="ECO:0000259" key="4">
    <source>
        <dbReference type="PROSITE" id="PS51192"/>
    </source>
</evidence>
<keyword evidence="6" id="KW-0378">Hydrolase</keyword>
<dbReference type="GO" id="GO:0003676">
    <property type="term" value="F:nucleic acid binding"/>
    <property type="evidence" value="ECO:0007669"/>
    <property type="project" value="InterPro"/>
</dbReference>